<dbReference type="EMBL" id="KN831774">
    <property type="protein sequence ID" value="KIM44151.1"/>
    <property type="molecule type" value="Genomic_DNA"/>
</dbReference>
<name>A0A0C3CK76_HEBCY</name>
<reference evidence="2 3" key="1">
    <citation type="submission" date="2014-04" db="EMBL/GenBank/DDBJ databases">
        <authorList>
            <consortium name="DOE Joint Genome Institute"/>
            <person name="Kuo A."/>
            <person name="Gay G."/>
            <person name="Dore J."/>
            <person name="Kohler A."/>
            <person name="Nagy L.G."/>
            <person name="Floudas D."/>
            <person name="Copeland A."/>
            <person name="Barry K.W."/>
            <person name="Cichocki N."/>
            <person name="Veneault-Fourrey C."/>
            <person name="LaButti K."/>
            <person name="Lindquist E.A."/>
            <person name="Lipzen A."/>
            <person name="Lundell T."/>
            <person name="Morin E."/>
            <person name="Murat C."/>
            <person name="Sun H."/>
            <person name="Tunlid A."/>
            <person name="Henrissat B."/>
            <person name="Grigoriev I.V."/>
            <person name="Hibbett D.S."/>
            <person name="Martin F."/>
            <person name="Nordberg H.P."/>
            <person name="Cantor M.N."/>
            <person name="Hua S.X."/>
        </authorList>
    </citation>
    <scope>NUCLEOTIDE SEQUENCE [LARGE SCALE GENOMIC DNA]</scope>
    <source>
        <strain evidence="3">h7</strain>
    </source>
</reference>
<keyword evidence="3" id="KW-1185">Reference proteome</keyword>
<proteinExistence type="predicted"/>
<sequence length="195" mass="21679">MISSASKGKIALGYTNPKPDPGTQRSYQPLQYGYCTVTAPTSSAPILSISFTVKYQTRGNGQISALAEFCDLDRSVAAALEYDKEMTRKLDDFWSLENVKITFRNSVNDKFLYTTCGLSFDAIQKKWEWRRIPATSSYKLVAGSSHIATLVKGKTYESYDQGFSITCHDESIFSPDVIYKAIVAAWMISCVPESA</sequence>
<evidence type="ECO:0000313" key="3">
    <source>
        <dbReference type="Proteomes" id="UP000053424"/>
    </source>
</evidence>
<gene>
    <name evidence="2" type="ORF">M413DRAFT_25614</name>
</gene>
<dbReference type="AlphaFoldDB" id="A0A0C3CK76"/>
<evidence type="ECO:0000256" key="1">
    <source>
        <dbReference type="SAM" id="MobiDB-lite"/>
    </source>
</evidence>
<reference evidence="3" key="2">
    <citation type="submission" date="2015-01" db="EMBL/GenBank/DDBJ databases">
        <title>Evolutionary Origins and Diversification of the Mycorrhizal Mutualists.</title>
        <authorList>
            <consortium name="DOE Joint Genome Institute"/>
            <consortium name="Mycorrhizal Genomics Consortium"/>
            <person name="Kohler A."/>
            <person name="Kuo A."/>
            <person name="Nagy L.G."/>
            <person name="Floudas D."/>
            <person name="Copeland A."/>
            <person name="Barry K.W."/>
            <person name="Cichocki N."/>
            <person name="Veneault-Fourrey C."/>
            <person name="LaButti K."/>
            <person name="Lindquist E.A."/>
            <person name="Lipzen A."/>
            <person name="Lundell T."/>
            <person name="Morin E."/>
            <person name="Murat C."/>
            <person name="Riley R."/>
            <person name="Ohm R."/>
            <person name="Sun H."/>
            <person name="Tunlid A."/>
            <person name="Henrissat B."/>
            <person name="Grigoriev I.V."/>
            <person name="Hibbett D.S."/>
            <person name="Martin F."/>
        </authorList>
    </citation>
    <scope>NUCLEOTIDE SEQUENCE [LARGE SCALE GENOMIC DNA]</scope>
    <source>
        <strain evidence="3">h7</strain>
    </source>
</reference>
<accession>A0A0C3CK76</accession>
<evidence type="ECO:0000313" key="2">
    <source>
        <dbReference type="EMBL" id="KIM44151.1"/>
    </source>
</evidence>
<protein>
    <submittedName>
        <fullName evidence="2">Uncharacterized protein</fullName>
    </submittedName>
</protein>
<feature type="region of interest" description="Disordered" evidence="1">
    <location>
        <begin position="1"/>
        <end position="24"/>
    </location>
</feature>
<dbReference type="Proteomes" id="UP000053424">
    <property type="component" value="Unassembled WGS sequence"/>
</dbReference>
<organism evidence="2 3">
    <name type="scientific">Hebeloma cylindrosporum</name>
    <dbReference type="NCBI Taxonomy" id="76867"/>
    <lineage>
        <taxon>Eukaryota</taxon>
        <taxon>Fungi</taxon>
        <taxon>Dikarya</taxon>
        <taxon>Basidiomycota</taxon>
        <taxon>Agaricomycotina</taxon>
        <taxon>Agaricomycetes</taxon>
        <taxon>Agaricomycetidae</taxon>
        <taxon>Agaricales</taxon>
        <taxon>Agaricineae</taxon>
        <taxon>Hymenogastraceae</taxon>
        <taxon>Hebeloma</taxon>
    </lineage>
</organism>
<dbReference type="HOGENOM" id="CLU_1396483_0_0_1"/>